<dbReference type="Proteomes" id="UP000824469">
    <property type="component" value="Unassembled WGS sequence"/>
</dbReference>
<organism evidence="1 2">
    <name type="scientific">Taxus chinensis</name>
    <name type="common">Chinese yew</name>
    <name type="synonym">Taxus wallichiana var. chinensis</name>
    <dbReference type="NCBI Taxonomy" id="29808"/>
    <lineage>
        <taxon>Eukaryota</taxon>
        <taxon>Viridiplantae</taxon>
        <taxon>Streptophyta</taxon>
        <taxon>Embryophyta</taxon>
        <taxon>Tracheophyta</taxon>
        <taxon>Spermatophyta</taxon>
        <taxon>Pinopsida</taxon>
        <taxon>Pinidae</taxon>
        <taxon>Conifers II</taxon>
        <taxon>Cupressales</taxon>
        <taxon>Taxaceae</taxon>
        <taxon>Taxus</taxon>
    </lineage>
</organism>
<gene>
    <name evidence="1" type="ORF">KI387_001551</name>
</gene>
<evidence type="ECO:0000313" key="1">
    <source>
        <dbReference type="EMBL" id="KAH9329443.1"/>
    </source>
</evidence>
<dbReference type="AlphaFoldDB" id="A0AA38GWE7"/>
<dbReference type="EMBL" id="JAHRHJ020000001">
    <property type="protein sequence ID" value="KAH9329443.1"/>
    <property type="molecule type" value="Genomic_DNA"/>
</dbReference>
<evidence type="ECO:0000313" key="2">
    <source>
        <dbReference type="Proteomes" id="UP000824469"/>
    </source>
</evidence>
<proteinExistence type="predicted"/>
<keyword evidence="2" id="KW-1185">Reference proteome</keyword>
<reference evidence="1 2" key="1">
    <citation type="journal article" date="2021" name="Nat. Plants">
        <title>The Taxus genome provides insights into paclitaxel biosynthesis.</title>
        <authorList>
            <person name="Xiong X."/>
            <person name="Gou J."/>
            <person name="Liao Q."/>
            <person name="Li Y."/>
            <person name="Zhou Q."/>
            <person name="Bi G."/>
            <person name="Li C."/>
            <person name="Du R."/>
            <person name="Wang X."/>
            <person name="Sun T."/>
            <person name="Guo L."/>
            <person name="Liang H."/>
            <person name="Lu P."/>
            <person name="Wu Y."/>
            <person name="Zhang Z."/>
            <person name="Ro D.K."/>
            <person name="Shang Y."/>
            <person name="Huang S."/>
            <person name="Yan J."/>
        </authorList>
    </citation>
    <scope>NUCLEOTIDE SEQUENCE [LARGE SCALE GENOMIC DNA]</scope>
    <source>
        <strain evidence="1">Ta-2019</strain>
    </source>
</reference>
<comment type="caution">
    <text evidence="1">The sequence shown here is derived from an EMBL/GenBank/DDBJ whole genome shotgun (WGS) entry which is preliminary data.</text>
</comment>
<feature type="non-terminal residue" evidence="1">
    <location>
        <position position="131"/>
    </location>
</feature>
<sequence>MKQAINIYGLEGNPEDDPYIPHPNMEICSHHGEPTSKINRIMGAFGHMEDTLMQGHLHEYSKVWDPGYFPHPTKIVYSDFVILMTNFMRINEDSKLFMRNMNHDNIDLALRDPGVRGEDIFTNTNDDFQIE</sequence>
<protein>
    <submittedName>
        <fullName evidence="1">Uncharacterized protein</fullName>
    </submittedName>
</protein>
<accession>A0AA38GWE7</accession>
<name>A0AA38GWE7_TAXCH</name>